<name>A0A8J4Q8S9_9MYCE</name>
<keyword evidence="6" id="KW-1185">Reference proteome</keyword>
<keyword evidence="1 3" id="KW-0732">Signal</keyword>
<evidence type="ECO:0000259" key="4">
    <source>
        <dbReference type="PROSITE" id="PS51914"/>
    </source>
</evidence>
<evidence type="ECO:0000256" key="2">
    <source>
        <dbReference type="ARBA" id="ARBA00023157"/>
    </source>
</evidence>
<dbReference type="Proteomes" id="UP000695562">
    <property type="component" value="Unassembled WGS sequence"/>
</dbReference>
<dbReference type="AlphaFoldDB" id="A0A8J4Q8S9"/>
<proteinExistence type="predicted"/>
<gene>
    <name evidence="5" type="ORF">CYY_001769</name>
</gene>
<evidence type="ECO:0000256" key="3">
    <source>
        <dbReference type="SAM" id="SignalP"/>
    </source>
</evidence>
<feature type="signal peptide" evidence="3">
    <location>
        <begin position="1"/>
        <end position="19"/>
    </location>
</feature>
<organism evidence="5 6">
    <name type="scientific">Polysphondylium violaceum</name>
    <dbReference type="NCBI Taxonomy" id="133409"/>
    <lineage>
        <taxon>Eukaryota</taxon>
        <taxon>Amoebozoa</taxon>
        <taxon>Evosea</taxon>
        <taxon>Eumycetozoa</taxon>
        <taxon>Dictyostelia</taxon>
        <taxon>Dictyosteliales</taxon>
        <taxon>Dictyosteliaceae</taxon>
        <taxon>Polysphondylium</taxon>
    </lineage>
</organism>
<sequence length="163" mass="17808">MFKLSIVLSLIVLVGFINAQTTPSTCYFNHAFLSFDLGGFANQSFTYDYTAQSEVFNFNICGPNAYCSQKLGYDVSACQETSTDIINIGEPQSGVFSPLPTSSTVGVVLTVNSEGTRCQTNVPYTTIFYLVCDRDSPDTVYSAKVIENCTIKLFLKGKSACPY</sequence>
<dbReference type="InterPro" id="IPR009011">
    <property type="entry name" value="Man6P_isomerase_rcpt-bd_dom_sf"/>
</dbReference>
<evidence type="ECO:0000313" key="6">
    <source>
        <dbReference type="Proteomes" id="UP000695562"/>
    </source>
</evidence>
<accession>A0A8J4Q8S9</accession>
<protein>
    <recommendedName>
        <fullName evidence="4">MRH domain-containing protein</fullName>
    </recommendedName>
</protein>
<comment type="caution">
    <text evidence="5">The sequence shown here is derived from an EMBL/GenBank/DDBJ whole genome shotgun (WGS) entry which is preliminary data.</text>
</comment>
<dbReference type="InterPro" id="IPR044865">
    <property type="entry name" value="MRH_dom"/>
</dbReference>
<dbReference type="Gene3D" id="2.70.130.10">
    <property type="entry name" value="Mannose-6-phosphate receptor binding domain"/>
    <property type="match status" value="1"/>
</dbReference>
<dbReference type="OrthoDB" id="24476at2759"/>
<dbReference type="EMBL" id="AJWJ01000044">
    <property type="protein sequence ID" value="KAF2076931.1"/>
    <property type="molecule type" value="Genomic_DNA"/>
</dbReference>
<dbReference type="SUPFAM" id="SSF50911">
    <property type="entry name" value="Mannose 6-phosphate receptor domain"/>
    <property type="match status" value="1"/>
</dbReference>
<feature type="domain" description="MRH" evidence="4">
    <location>
        <begin position="24"/>
        <end position="163"/>
    </location>
</feature>
<evidence type="ECO:0000256" key="1">
    <source>
        <dbReference type="ARBA" id="ARBA00022729"/>
    </source>
</evidence>
<evidence type="ECO:0000313" key="5">
    <source>
        <dbReference type="EMBL" id="KAF2076931.1"/>
    </source>
</evidence>
<feature type="chain" id="PRO_5035242240" description="MRH domain-containing protein" evidence="3">
    <location>
        <begin position="20"/>
        <end position="163"/>
    </location>
</feature>
<keyword evidence="2" id="KW-1015">Disulfide bond</keyword>
<reference evidence="5" key="1">
    <citation type="submission" date="2020-01" db="EMBL/GenBank/DDBJ databases">
        <title>Development of genomics and gene disruption for Polysphondylium violaceum indicates a role for the polyketide synthase stlB in stalk morphogenesis.</title>
        <authorList>
            <person name="Narita B."/>
            <person name="Kawabe Y."/>
            <person name="Kin K."/>
            <person name="Saito T."/>
            <person name="Gibbs R."/>
            <person name="Kuspa A."/>
            <person name="Muzny D."/>
            <person name="Queller D."/>
            <person name="Richards S."/>
            <person name="Strassman J."/>
            <person name="Sucgang R."/>
            <person name="Worley K."/>
            <person name="Schaap P."/>
        </authorList>
    </citation>
    <scope>NUCLEOTIDE SEQUENCE</scope>
    <source>
        <strain evidence="5">QSvi11</strain>
    </source>
</reference>
<dbReference type="PROSITE" id="PS51914">
    <property type="entry name" value="MRH"/>
    <property type="match status" value="1"/>
</dbReference>